<keyword evidence="5" id="KW-1185">Reference proteome</keyword>
<feature type="compositionally biased region" description="Basic and acidic residues" evidence="1">
    <location>
        <begin position="106"/>
        <end position="115"/>
    </location>
</feature>
<dbReference type="InterPro" id="IPR013083">
    <property type="entry name" value="Znf_RING/FYVE/PHD"/>
</dbReference>
<proteinExistence type="predicted"/>
<feature type="region of interest" description="Disordered" evidence="1">
    <location>
        <begin position="106"/>
        <end position="125"/>
    </location>
</feature>
<evidence type="ECO:0000313" key="4">
    <source>
        <dbReference type="EMBL" id="CCI49019.1"/>
    </source>
</evidence>
<keyword evidence="2" id="KW-1133">Transmembrane helix</keyword>
<feature type="domain" description="Phorbol-ester/DAG-type" evidence="3">
    <location>
        <begin position="7"/>
        <end position="61"/>
    </location>
</feature>
<comment type="caution">
    <text evidence="4">The sequence shown here is derived from an EMBL/GenBank/DDBJ whole genome shotgun (WGS) entry which is preliminary data.</text>
</comment>
<sequence length="247" mass="28615">MDNMVEKYDFSSSSRKHYLTRSPVLCSDCKKRLKVFKRKKKCILCQRILCRHCFPNHITTCVQGTDERAESSRHQISPSVPEDETKLLPIHALDGVEAQEDVYFKSPREDQEEKSPIPFENITEPSGDIRVKKSEKYGGSSREDFVIEEGQSEYREAIILQKVITSWTQKRARILSEVVEHQNARKQRNGIIWRNSYTIADDEADFYGRLCDIVASVTITILVWILFSVLLYLYIICGRARTTSMLI</sequence>
<evidence type="ECO:0000259" key="3">
    <source>
        <dbReference type="PROSITE" id="PS50081"/>
    </source>
</evidence>
<dbReference type="Proteomes" id="UP000053237">
    <property type="component" value="Unassembled WGS sequence"/>
</dbReference>
<dbReference type="InterPro" id="IPR011011">
    <property type="entry name" value="Znf_FYVE_PHD"/>
</dbReference>
<feature type="transmembrane region" description="Helical" evidence="2">
    <location>
        <begin position="213"/>
        <end position="235"/>
    </location>
</feature>
<dbReference type="SUPFAM" id="SSF57903">
    <property type="entry name" value="FYVE/PHD zinc finger"/>
    <property type="match status" value="1"/>
</dbReference>
<name>A0A024GQ58_9STRA</name>
<evidence type="ECO:0000256" key="2">
    <source>
        <dbReference type="SAM" id="Phobius"/>
    </source>
</evidence>
<accession>A0A024GQ58</accession>
<organism evidence="4 5">
    <name type="scientific">Albugo candida</name>
    <dbReference type="NCBI Taxonomy" id="65357"/>
    <lineage>
        <taxon>Eukaryota</taxon>
        <taxon>Sar</taxon>
        <taxon>Stramenopiles</taxon>
        <taxon>Oomycota</taxon>
        <taxon>Peronosporomycetes</taxon>
        <taxon>Albuginales</taxon>
        <taxon>Albuginaceae</taxon>
        <taxon>Albugo</taxon>
    </lineage>
</organism>
<evidence type="ECO:0000256" key="1">
    <source>
        <dbReference type="SAM" id="MobiDB-lite"/>
    </source>
</evidence>
<dbReference type="CDD" id="cd00065">
    <property type="entry name" value="FYVE_like_SF"/>
    <property type="match status" value="1"/>
</dbReference>
<dbReference type="AlphaFoldDB" id="A0A024GQ58"/>
<gene>
    <name evidence="4" type="ORF">BN9_102730</name>
</gene>
<keyword evidence="2" id="KW-0812">Transmembrane</keyword>
<dbReference type="InParanoid" id="A0A024GQ58"/>
<dbReference type="Gene3D" id="3.30.40.10">
    <property type="entry name" value="Zinc/RING finger domain, C3HC4 (zinc finger)"/>
    <property type="match status" value="1"/>
</dbReference>
<keyword evidence="2" id="KW-0472">Membrane</keyword>
<dbReference type="EMBL" id="CAIX01000268">
    <property type="protein sequence ID" value="CCI49019.1"/>
    <property type="molecule type" value="Genomic_DNA"/>
</dbReference>
<reference evidence="4 5" key="1">
    <citation type="submission" date="2012-05" db="EMBL/GenBank/DDBJ databases">
        <title>Recombination and specialization in a pathogen metapopulation.</title>
        <authorList>
            <person name="Gardiner A."/>
            <person name="Kemen E."/>
            <person name="Schultz-Larsen T."/>
            <person name="MacLean D."/>
            <person name="Van Oosterhout C."/>
            <person name="Jones J.D.G."/>
        </authorList>
    </citation>
    <scope>NUCLEOTIDE SEQUENCE [LARGE SCALE GENOMIC DNA]</scope>
    <source>
        <strain evidence="4 5">Ac Nc2</strain>
    </source>
</reference>
<dbReference type="PROSITE" id="PS50081">
    <property type="entry name" value="ZF_DAG_PE_2"/>
    <property type="match status" value="1"/>
</dbReference>
<evidence type="ECO:0000313" key="5">
    <source>
        <dbReference type="Proteomes" id="UP000053237"/>
    </source>
</evidence>
<protein>
    <recommendedName>
        <fullName evidence="3">Phorbol-ester/DAG-type domain-containing protein</fullName>
    </recommendedName>
</protein>
<dbReference type="InterPro" id="IPR002219">
    <property type="entry name" value="PKC_DAG/PE"/>
</dbReference>